<dbReference type="PROSITE" id="PS50835">
    <property type="entry name" value="IG_LIKE"/>
    <property type="match status" value="1"/>
</dbReference>
<dbReference type="Proteomes" id="UP000424527">
    <property type="component" value="Unassembled WGS sequence"/>
</dbReference>
<keyword evidence="5" id="KW-1185">Reference proteome</keyword>
<reference evidence="4 5" key="1">
    <citation type="submission" date="2019-07" db="EMBL/GenBank/DDBJ databases">
        <title>Chromosome genome assembly for large yellow croaker.</title>
        <authorList>
            <person name="Xiao S."/>
        </authorList>
    </citation>
    <scope>NUCLEOTIDE SEQUENCE [LARGE SCALE GENOMIC DNA]</scope>
    <source>
        <strain evidence="4">JMULYC20181020</strain>
        <tissue evidence="4">Muscle</tissue>
    </source>
</reference>
<evidence type="ECO:0000313" key="5">
    <source>
        <dbReference type="Proteomes" id="UP000424527"/>
    </source>
</evidence>
<dbReference type="SUPFAM" id="SSF48726">
    <property type="entry name" value="Immunoglobulin"/>
    <property type="match status" value="1"/>
</dbReference>
<feature type="region of interest" description="Disordered" evidence="1">
    <location>
        <begin position="136"/>
        <end position="155"/>
    </location>
</feature>
<feature type="signal peptide" evidence="2">
    <location>
        <begin position="1"/>
        <end position="21"/>
    </location>
</feature>
<name>A0A6G0J2M2_LARCR</name>
<comment type="caution">
    <text evidence="4">The sequence shown here is derived from an EMBL/GenBank/DDBJ whole genome shotgun (WGS) entry which is preliminary data.</text>
</comment>
<gene>
    <name evidence="4" type="ORF">D5F01_LYC04377</name>
</gene>
<accession>A0A6G0J2M2</accession>
<feature type="compositionally biased region" description="Basic and acidic residues" evidence="1">
    <location>
        <begin position="143"/>
        <end position="155"/>
    </location>
</feature>
<evidence type="ECO:0000256" key="2">
    <source>
        <dbReference type="SAM" id="SignalP"/>
    </source>
</evidence>
<evidence type="ECO:0000313" key="4">
    <source>
        <dbReference type="EMBL" id="KAE8297736.1"/>
    </source>
</evidence>
<sequence length="261" mass="29287">MWRTPLQQAATAALYFGLVLSQLVGGGSVGRVPCRPGERVTFQCSYHYEDHEHVSQLSVQWRNPNNELLCHYIKHKAFQNCTMGYAIAYSPGSIALTIQHVKMDDFGVHVCSVSKRHEFSDYSVELARTSGESIRSSNYSAKQRTDSVSKEKPCEEVQKDFPEAEAMEDVQVTEAREDVQVTEATEDVQVTEATEDVQVTHVTEDVQVTHVTEDVQVTHVTEDVQVTHVTEDVQVTEATEHVQVTEATEHVQVTHVTEDVQ</sequence>
<dbReference type="AlphaFoldDB" id="A0A6G0J2M2"/>
<organism evidence="4 5">
    <name type="scientific">Larimichthys crocea</name>
    <name type="common">Large yellow croaker</name>
    <name type="synonym">Pseudosciaena crocea</name>
    <dbReference type="NCBI Taxonomy" id="215358"/>
    <lineage>
        <taxon>Eukaryota</taxon>
        <taxon>Metazoa</taxon>
        <taxon>Chordata</taxon>
        <taxon>Craniata</taxon>
        <taxon>Vertebrata</taxon>
        <taxon>Euteleostomi</taxon>
        <taxon>Actinopterygii</taxon>
        <taxon>Neopterygii</taxon>
        <taxon>Teleostei</taxon>
        <taxon>Neoteleostei</taxon>
        <taxon>Acanthomorphata</taxon>
        <taxon>Eupercaria</taxon>
        <taxon>Sciaenidae</taxon>
        <taxon>Larimichthys</taxon>
    </lineage>
</organism>
<dbReference type="InterPro" id="IPR036179">
    <property type="entry name" value="Ig-like_dom_sf"/>
</dbReference>
<evidence type="ECO:0000256" key="1">
    <source>
        <dbReference type="SAM" id="MobiDB-lite"/>
    </source>
</evidence>
<protein>
    <recommendedName>
        <fullName evidence="3">Ig-like domain-containing protein</fullName>
    </recommendedName>
</protein>
<proteinExistence type="predicted"/>
<dbReference type="InterPro" id="IPR013783">
    <property type="entry name" value="Ig-like_fold"/>
</dbReference>
<dbReference type="EMBL" id="REGW02000004">
    <property type="protein sequence ID" value="KAE8297736.1"/>
    <property type="molecule type" value="Genomic_DNA"/>
</dbReference>
<keyword evidence="2" id="KW-0732">Signal</keyword>
<feature type="chain" id="PRO_5026003103" description="Ig-like domain-containing protein" evidence="2">
    <location>
        <begin position="22"/>
        <end position="261"/>
    </location>
</feature>
<dbReference type="InterPro" id="IPR007110">
    <property type="entry name" value="Ig-like_dom"/>
</dbReference>
<dbReference type="Gene3D" id="2.60.40.10">
    <property type="entry name" value="Immunoglobulins"/>
    <property type="match status" value="1"/>
</dbReference>
<evidence type="ECO:0000259" key="3">
    <source>
        <dbReference type="PROSITE" id="PS50835"/>
    </source>
</evidence>
<feature type="domain" description="Ig-like" evidence="3">
    <location>
        <begin position="37"/>
        <end position="127"/>
    </location>
</feature>